<protein>
    <submittedName>
        <fullName evidence="1">Uncharacterized protein</fullName>
    </submittedName>
</protein>
<dbReference type="OrthoDB" id="1814561at2"/>
<keyword evidence="2" id="KW-1185">Reference proteome</keyword>
<dbReference type="AlphaFoldDB" id="A0A3N2BGP4"/>
<evidence type="ECO:0000313" key="1">
    <source>
        <dbReference type="EMBL" id="ROR74426.1"/>
    </source>
</evidence>
<accession>A0A3N2BGP4</accession>
<sequence>MTAPDHLTAKRARDWVSAGDTYVPTGEVVHAEQLTEETSWATSSGATLRGEAGDWQVNDSHGGTWTVDKDVFKATYEPLGDGRFRKTAPVRARRLEHPAQLETLEGVDTLGAGDWIVMNETGECWGMPDNTFHTRYRKTDDD</sequence>
<evidence type="ECO:0000313" key="2">
    <source>
        <dbReference type="Proteomes" id="UP000280668"/>
    </source>
</evidence>
<proteinExistence type="predicted"/>
<reference evidence="1 2" key="1">
    <citation type="submission" date="2018-11" db="EMBL/GenBank/DDBJ databases">
        <title>Sequencing the genomes of 1000 actinobacteria strains.</title>
        <authorList>
            <person name="Klenk H.-P."/>
        </authorList>
    </citation>
    <scope>NUCLEOTIDE SEQUENCE [LARGE SCALE GENOMIC DNA]</scope>
    <source>
        <strain evidence="1 2">DSM 11294</strain>
    </source>
</reference>
<comment type="caution">
    <text evidence="1">The sequence shown here is derived from an EMBL/GenBank/DDBJ whole genome shotgun (WGS) entry which is preliminary data.</text>
</comment>
<dbReference type="RefSeq" id="WP_123304728.1">
    <property type="nucleotide sequence ID" value="NZ_RKHK01000001.1"/>
</dbReference>
<organism evidence="1 2">
    <name type="scientific">Bogoriella caseilytica</name>
    <dbReference type="NCBI Taxonomy" id="56055"/>
    <lineage>
        <taxon>Bacteria</taxon>
        <taxon>Bacillati</taxon>
        <taxon>Actinomycetota</taxon>
        <taxon>Actinomycetes</taxon>
        <taxon>Micrococcales</taxon>
        <taxon>Bogoriellaceae</taxon>
        <taxon>Bogoriella</taxon>
    </lineage>
</organism>
<dbReference type="Proteomes" id="UP000280668">
    <property type="component" value="Unassembled WGS sequence"/>
</dbReference>
<dbReference type="EMBL" id="RKHK01000001">
    <property type="protein sequence ID" value="ROR74426.1"/>
    <property type="molecule type" value="Genomic_DNA"/>
</dbReference>
<gene>
    <name evidence="1" type="ORF">EDD31_2842</name>
</gene>
<name>A0A3N2BGP4_9MICO</name>